<comment type="caution">
    <text evidence="3">The sequence shown here is derived from an EMBL/GenBank/DDBJ whole genome shotgun (WGS) entry which is preliminary data.</text>
</comment>
<comment type="cofactor">
    <cofactor evidence="1">
        <name>FMN</name>
        <dbReference type="ChEBI" id="CHEBI:58210"/>
    </cofactor>
</comment>
<reference evidence="4" key="1">
    <citation type="journal article" date="2019" name="Int. J. Syst. Evol. Microbiol.">
        <title>The Global Catalogue of Microorganisms (GCM) 10K type strain sequencing project: providing services to taxonomists for standard genome sequencing and annotation.</title>
        <authorList>
            <consortium name="The Broad Institute Genomics Platform"/>
            <consortium name="The Broad Institute Genome Sequencing Center for Infectious Disease"/>
            <person name="Wu L."/>
            <person name="Ma J."/>
        </authorList>
    </citation>
    <scope>NUCLEOTIDE SEQUENCE [LARGE SCALE GENOMIC DNA]</scope>
    <source>
        <strain evidence="4">CCUG 60559</strain>
    </source>
</reference>
<dbReference type="Gene3D" id="3.20.20.70">
    <property type="entry name" value="Aldolase class I"/>
    <property type="match status" value="2"/>
</dbReference>
<organism evidence="3 4">
    <name type="scientific">Marinobacter aromaticivorans</name>
    <dbReference type="NCBI Taxonomy" id="1494078"/>
    <lineage>
        <taxon>Bacteria</taxon>
        <taxon>Pseudomonadati</taxon>
        <taxon>Pseudomonadota</taxon>
        <taxon>Gammaproteobacteria</taxon>
        <taxon>Pseudomonadales</taxon>
        <taxon>Marinobacteraceae</taxon>
        <taxon>Marinobacter</taxon>
    </lineage>
</organism>
<protein>
    <submittedName>
        <fullName evidence="3">Phosphoserine aminotransferase</fullName>
    </submittedName>
</protein>
<dbReference type="SUPFAM" id="SSF51395">
    <property type="entry name" value="FMN-linked oxidoreductases"/>
    <property type="match status" value="1"/>
</dbReference>
<evidence type="ECO:0000313" key="3">
    <source>
        <dbReference type="EMBL" id="MFC7296383.1"/>
    </source>
</evidence>
<dbReference type="Proteomes" id="UP001596506">
    <property type="component" value="Unassembled WGS sequence"/>
</dbReference>
<name>A0ABW2IZP4_9GAMM</name>
<dbReference type="PANTHER" id="PTHR48109">
    <property type="entry name" value="DIHYDROOROTATE DEHYDROGENASE (QUINONE), MITOCHONDRIAL-RELATED"/>
    <property type="match status" value="1"/>
</dbReference>
<keyword evidence="4" id="KW-1185">Reference proteome</keyword>
<dbReference type="InterPro" id="IPR013785">
    <property type="entry name" value="Aldolase_TIM"/>
</dbReference>
<proteinExistence type="predicted"/>
<evidence type="ECO:0000256" key="2">
    <source>
        <dbReference type="ARBA" id="ARBA00004725"/>
    </source>
</evidence>
<dbReference type="GO" id="GO:0008483">
    <property type="term" value="F:transaminase activity"/>
    <property type="evidence" value="ECO:0007669"/>
    <property type="project" value="UniProtKB-KW"/>
</dbReference>
<accession>A0ABW2IZP4</accession>
<dbReference type="InterPro" id="IPR050074">
    <property type="entry name" value="DHO_dehydrogenase"/>
</dbReference>
<comment type="pathway">
    <text evidence="2">Pyrimidine metabolism; UMP biosynthesis via de novo pathway.</text>
</comment>
<keyword evidence="3" id="KW-0808">Transferase</keyword>
<sequence length="306" mass="33659">MTSADVMDSLLKTTNAREAAFLHALSQARLPRADWKDLAKAATPITLMGLSFPNRLGIAAGFDRLGRLGRLAGNLGFGAIELGSWTQETWPDKPISAGPQTLLNTQLGIRLAVAAPVSPELETRELARLMEKAWQTADYLCLSPEWLQMPVSHVQHHTNMRTLLEFQQTLVQKTRKKCPVVYKLKVVPGGEEPFALAHYLACQGVDGILISFDFGKGAIRERYRSWLDPEFQATVCRSLETFRRHIKDASVLITNGGILSQQDFLNRVQAGADLTQVHNALVLKGADIGWKINDPASAQPDHGSVG</sequence>
<evidence type="ECO:0000313" key="4">
    <source>
        <dbReference type="Proteomes" id="UP001596506"/>
    </source>
</evidence>
<evidence type="ECO:0000256" key="1">
    <source>
        <dbReference type="ARBA" id="ARBA00001917"/>
    </source>
</evidence>
<dbReference type="RefSeq" id="WP_100689871.1">
    <property type="nucleotide sequence ID" value="NZ_JBHTBD010000010.1"/>
</dbReference>
<dbReference type="EMBL" id="JBHTBD010000010">
    <property type="protein sequence ID" value="MFC7296383.1"/>
    <property type="molecule type" value="Genomic_DNA"/>
</dbReference>
<keyword evidence="3" id="KW-0032">Aminotransferase</keyword>
<gene>
    <name evidence="3" type="ORF">ACFQQA_16810</name>
</gene>